<dbReference type="CDD" id="cd09823">
    <property type="entry name" value="peroxinectin_like"/>
    <property type="match status" value="1"/>
</dbReference>
<dbReference type="PROSITE" id="PS50292">
    <property type="entry name" value="PEROXIDASE_3"/>
    <property type="match status" value="1"/>
</dbReference>
<keyword evidence="6" id="KW-1185">Reference proteome</keyword>
<organism evidence="5 6">
    <name type="scientific">Batillaria attramentaria</name>
    <dbReference type="NCBI Taxonomy" id="370345"/>
    <lineage>
        <taxon>Eukaryota</taxon>
        <taxon>Metazoa</taxon>
        <taxon>Spiralia</taxon>
        <taxon>Lophotrochozoa</taxon>
        <taxon>Mollusca</taxon>
        <taxon>Gastropoda</taxon>
        <taxon>Caenogastropoda</taxon>
        <taxon>Sorbeoconcha</taxon>
        <taxon>Cerithioidea</taxon>
        <taxon>Batillariidae</taxon>
        <taxon>Batillaria</taxon>
    </lineage>
</organism>
<dbReference type="InterPro" id="IPR000884">
    <property type="entry name" value="TSP1_rpt"/>
</dbReference>
<dbReference type="SUPFAM" id="SSF82895">
    <property type="entry name" value="TSP-1 type 1 repeat"/>
    <property type="match status" value="1"/>
</dbReference>
<evidence type="ECO:0008006" key="7">
    <source>
        <dbReference type="Google" id="ProtNLM"/>
    </source>
</evidence>
<gene>
    <name evidence="5" type="ORF">BaRGS_00037162</name>
</gene>
<evidence type="ECO:0000313" key="6">
    <source>
        <dbReference type="Proteomes" id="UP001519460"/>
    </source>
</evidence>
<proteinExistence type="predicted"/>
<dbReference type="PRINTS" id="PR00457">
    <property type="entry name" value="ANPEROXIDASE"/>
</dbReference>
<comment type="subcellular location">
    <subcellularLocation>
        <location evidence="1">Secreted</location>
    </subcellularLocation>
</comment>
<dbReference type="EMBL" id="JACVVK020000547">
    <property type="protein sequence ID" value="KAK7466753.1"/>
    <property type="molecule type" value="Genomic_DNA"/>
</dbReference>
<dbReference type="Proteomes" id="UP001519460">
    <property type="component" value="Unassembled WGS sequence"/>
</dbReference>
<dbReference type="SUPFAM" id="SSF48113">
    <property type="entry name" value="Heme-dependent peroxidases"/>
    <property type="match status" value="1"/>
</dbReference>
<comment type="caution">
    <text evidence="5">The sequence shown here is derived from an EMBL/GenBank/DDBJ whole genome shotgun (WGS) entry which is preliminary data.</text>
</comment>
<dbReference type="AlphaFoldDB" id="A0ABD0J9Y4"/>
<dbReference type="Pfam" id="PF03098">
    <property type="entry name" value="An_peroxidase"/>
    <property type="match status" value="1"/>
</dbReference>
<keyword evidence="3" id="KW-0325">Glycoprotein</keyword>
<dbReference type="InterPro" id="IPR037120">
    <property type="entry name" value="Haem_peroxidase_sf_animal"/>
</dbReference>
<evidence type="ECO:0000256" key="1">
    <source>
        <dbReference type="ARBA" id="ARBA00004613"/>
    </source>
</evidence>
<feature type="binding site" description="axial binding residue" evidence="4">
    <location>
        <position position="363"/>
    </location>
    <ligand>
        <name>heme b</name>
        <dbReference type="ChEBI" id="CHEBI:60344"/>
    </ligand>
    <ligandPart>
        <name>Fe</name>
        <dbReference type="ChEBI" id="CHEBI:18248"/>
    </ligandPart>
</feature>
<evidence type="ECO:0000256" key="4">
    <source>
        <dbReference type="PIRSR" id="PIRSR619791-2"/>
    </source>
</evidence>
<keyword evidence="4" id="KW-0479">Metal-binding</keyword>
<dbReference type="InterPro" id="IPR019791">
    <property type="entry name" value="Haem_peroxidase_animal"/>
</dbReference>
<protein>
    <recommendedName>
        <fullName evidence="7">Peroxidase</fullName>
    </recommendedName>
</protein>
<keyword evidence="4" id="KW-0408">Iron</keyword>
<dbReference type="GO" id="GO:0005576">
    <property type="term" value="C:extracellular region"/>
    <property type="evidence" value="ECO:0007669"/>
    <property type="project" value="UniProtKB-SubCell"/>
</dbReference>
<dbReference type="PROSITE" id="PS50092">
    <property type="entry name" value="TSP1"/>
    <property type="match status" value="1"/>
</dbReference>
<accession>A0ABD0J9Y4</accession>
<sequence>MGFTKEQQNNALQDIIVYNKQGFSNRNAPPQASAMFSTTTTAAPPSGSDMPLSCQNSRKLQCDAGARFRTADGTCNNLRHNLWGSSLIPMRRILAPAYQDGISEPRILGRNGGPLTSARDISNMLHPTGPNGQMTSLTHMVMQWGQFIDHDLTSTPVQTAHDGSALTCCEDEAPRNARGQIDYNNRTSCFPIPIGSRDPFFRGRTCFSFPRSVQVTNSNCQQGKLKTSSRDLLPKDQEETCVVHNPATDYCFKAGDIRVNEQMALASMHTVWLRQHNRLVEQLALINPHWDDERLFQEARKIVGALIQQVTYGEWLPIVLDPGRMARNDLNLLGRGRQGSLYDPEVDASIRNVFGTAAFRFGHSLIRDTMSQLTHNYMDAGSWRLEQIFGNTSQILSSQGLGVDMYMRGLVRDPPNMVDRFFTAEVRNHLFQDGTGNSLDLIAFNIQRGRDHGLPPYNAWRRYCGLRPVTSFNNMPDQEFGTGQAFSMVYQHPDDIDIFSGGISELREGGGLVGPTFACLIAEQFRNVKIGDRFWYETSDRNTGFTRAQLEEIRRHSLSRILCDVTAITQIQPNPFRQVSIANSLTQCQDLPEMNLMEWAEGPRRIVDPQWGMWGKWSQCQQGVQMRYSNPCPGSPEESRVCTSTMNKPKPGGPVWSPWGSWNAMCVRGKQWRQRVCGKNGAECSLERSALVQGSGRIRGK</sequence>
<reference evidence="5 6" key="1">
    <citation type="journal article" date="2023" name="Sci. Data">
        <title>Genome assembly of the Korean intertidal mud-creeper Batillaria attramentaria.</title>
        <authorList>
            <person name="Patra A.K."/>
            <person name="Ho P.T."/>
            <person name="Jun S."/>
            <person name="Lee S.J."/>
            <person name="Kim Y."/>
            <person name="Won Y.J."/>
        </authorList>
    </citation>
    <scope>NUCLEOTIDE SEQUENCE [LARGE SCALE GENOMIC DNA]</scope>
    <source>
        <strain evidence="5">Wonlab-2016</strain>
    </source>
</reference>
<dbReference type="Gene3D" id="1.10.640.10">
    <property type="entry name" value="Haem peroxidase domain superfamily, animal type"/>
    <property type="match status" value="1"/>
</dbReference>
<name>A0ABD0J9Y4_9CAEN</name>
<keyword evidence="4" id="KW-0349">Heme</keyword>
<evidence type="ECO:0000313" key="5">
    <source>
        <dbReference type="EMBL" id="KAK7466753.1"/>
    </source>
</evidence>
<dbReference type="PANTHER" id="PTHR11475:SF4">
    <property type="entry name" value="CHORION PEROXIDASE"/>
    <property type="match status" value="1"/>
</dbReference>
<dbReference type="InterPro" id="IPR036383">
    <property type="entry name" value="TSP1_rpt_sf"/>
</dbReference>
<dbReference type="PANTHER" id="PTHR11475">
    <property type="entry name" value="OXIDASE/PEROXIDASE"/>
    <property type="match status" value="1"/>
</dbReference>
<keyword evidence="2" id="KW-0964">Secreted</keyword>
<feature type="non-terminal residue" evidence="5">
    <location>
        <position position="701"/>
    </location>
</feature>
<dbReference type="InterPro" id="IPR010255">
    <property type="entry name" value="Haem_peroxidase_sf"/>
</dbReference>
<evidence type="ECO:0000256" key="3">
    <source>
        <dbReference type="ARBA" id="ARBA00023180"/>
    </source>
</evidence>
<evidence type="ECO:0000256" key="2">
    <source>
        <dbReference type="ARBA" id="ARBA00022525"/>
    </source>
</evidence>